<dbReference type="KEGG" id="dzi:111311045"/>
<dbReference type="AlphaFoldDB" id="A0A6P6AMX5"/>
<dbReference type="GeneID" id="111311045"/>
<feature type="chain" id="PRO_5028243465" evidence="2">
    <location>
        <begin position="30"/>
        <end position="100"/>
    </location>
</feature>
<name>A0A6P6AMX5_DURZI</name>
<keyword evidence="2" id="KW-0732">Signal</keyword>
<keyword evidence="3" id="KW-1185">Reference proteome</keyword>
<reference evidence="4" key="1">
    <citation type="submission" date="2025-08" db="UniProtKB">
        <authorList>
            <consortium name="RefSeq"/>
        </authorList>
    </citation>
    <scope>IDENTIFICATION</scope>
    <source>
        <tissue evidence="4">Fruit stalk</tissue>
    </source>
</reference>
<protein>
    <submittedName>
        <fullName evidence="4">Uncharacterized protein LOC111311045 isoform X1</fullName>
    </submittedName>
</protein>
<organism evidence="3 4">
    <name type="scientific">Durio zibethinus</name>
    <name type="common">Durian</name>
    <dbReference type="NCBI Taxonomy" id="66656"/>
    <lineage>
        <taxon>Eukaryota</taxon>
        <taxon>Viridiplantae</taxon>
        <taxon>Streptophyta</taxon>
        <taxon>Embryophyta</taxon>
        <taxon>Tracheophyta</taxon>
        <taxon>Spermatophyta</taxon>
        <taxon>Magnoliopsida</taxon>
        <taxon>eudicotyledons</taxon>
        <taxon>Gunneridae</taxon>
        <taxon>Pentapetalae</taxon>
        <taxon>rosids</taxon>
        <taxon>malvids</taxon>
        <taxon>Malvales</taxon>
        <taxon>Malvaceae</taxon>
        <taxon>Helicteroideae</taxon>
        <taxon>Durio</taxon>
    </lineage>
</organism>
<dbReference type="RefSeq" id="XP_022766158.1">
    <property type="nucleotide sequence ID" value="XM_022910423.1"/>
</dbReference>
<dbReference type="OrthoDB" id="1932094at2759"/>
<accession>A0A6P6AMX5</accession>
<evidence type="ECO:0000256" key="1">
    <source>
        <dbReference type="SAM" id="MobiDB-lite"/>
    </source>
</evidence>
<evidence type="ECO:0000313" key="3">
    <source>
        <dbReference type="Proteomes" id="UP000515121"/>
    </source>
</evidence>
<evidence type="ECO:0000256" key="2">
    <source>
        <dbReference type="SAM" id="SignalP"/>
    </source>
</evidence>
<proteinExistence type="predicted"/>
<gene>
    <name evidence="4" type="primary">LOC111311045</name>
</gene>
<sequence>MELIIIKFRPIPSILLLLLLLSIPYFSTGSLDVSDEVYEIDYRGPETHSSIPPPDHSHGHRHWIHRETDLPTSKTSKGLRGGNNKGRNVSYFPLLIINET</sequence>
<feature type="region of interest" description="Disordered" evidence="1">
    <location>
        <begin position="44"/>
        <end position="84"/>
    </location>
</feature>
<evidence type="ECO:0000313" key="4">
    <source>
        <dbReference type="RefSeq" id="XP_022766158.1"/>
    </source>
</evidence>
<dbReference type="Proteomes" id="UP000515121">
    <property type="component" value="Unplaced"/>
</dbReference>
<feature type="signal peptide" evidence="2">
    <location>
        <begin position="1"/>
        <end position="29"/>
    </location>
</feature>